<sequence length="497" mass="54418">MAPSMLASSIFLPVMALLLPFSPTIAFHTSPLTSSASSSRLYKSSSPSDSSDESISRREFNAFGFALALGLPAASMNSMYTRTPSDYPLWPLLPVGPYKRKKTIFNTVVPDSIYTLEQKFGILNVQVPIRSTIVALKGGGLFVYDPVAPTKEATAMIDDLVKKHGPVKHVVLGSVAIEHKVYAGIFSQKYPEAAVWVQPGQYAFPNDLPLEFVGFPRGTRMIPSSMDPEVYPEDWKRSGLEYATLGPFISRDGAFGETVFYHGPTKTLLVTDTVVEVSKEVPAIFADDPAPLLYHARDTVSDIVEDSEDVRQRGWMRIVLFGLFFNPKDIDVKETDVALRERRPDINPDFAGIYPWDWVGDKGASSFKALEGGLLVPPILQELILNRNPIETLDFADQVSRWDFNRIIPAHLKGDVKANGAAYRASFSFLEEKGVKKGMPSPLQGDNKLLSDSSVNLIESGAVSAVPPLPGGTVSRQDIIARSAYGCRGGICTPRAK</sequence>
<name>A0A7S1BQ91_9STRA</name>
<feature type="signal peptide" evidence="2">
    <location>
        <begin position="1"/>
        <end position="26"/>
    </location>
</feature>
<proteinExistence type="predicted"/>
<feature type="region of interest" description="Disordered" evidence="1">
    <location>
        <begin position="31"/>
        <end position="54"/>
    </location>
</feature>
<dbReference type="PANTHER" id="PTHR33835">
    <property type="entry name" value="YALI0C07656P"/>
    <property type="match status" value="1"/>
</dbReference>
<feature type="compositionally biased region" description="Low complexity" evidence="1">
    <location>
        <begin position="31"/>
        <end position="49"/>
    </location>
</feature>
<dbReference type="EMBL" id="HBFR01028197">
    <property type="protein sequence ID" value="CAD8893238.1"/>
    <property type="molecule type" value="Transcribed_RNA"/>
</dbReference>
<gene>
    <name evidence="3" type="ORF">CHYS00102_LOCUS20447</name>
</gene>
<accession>A0A7S1BQ91</accession>
<reference evidence="3" key="1">
    <citation type="submission" date="2021-01" db="EMBL/GenBank/DDBJ databases">
        <authorList>
            <person name="Corre E."/>
            <person name="Pelletier E."/>
            <person name="Niang G."/>
            <person name="Scheremetjew M."/>
            <person name="Finn R."/>
            <person name="Kale V."/>
            <person name="Holt S."/>
            <person name="Cochrane G."/>
            <person name="Meng A."/>
            <person name="Brown T."/>
            <person name="Cohen L."/>
        </authorList>
    </citation>
    <scope>NUCLEOTIDE SEQUENCE</scope>
    <source>
        <strain evidence="3">308</strain>
    </source>
</reference>
<dbReference type="InterPro" id="IPR025638">
    <property type="entry name" value="DUF4336"/>
</dbReference>
<dbReference type="AlphaFoldDB" id="A0A7S1BQ91"/>
<organism evidence="3">
    <name type="scientific">Corethron hystrix</name>
    <dbReference type="NCBI Taxonomy" id="216773"/>
    <lineage>
        <taxon>Eukaryota</taxon>
        <taxon>Sar</taxon>
        <taxon>Stramenopiles</taxon>
        <taxon>Ochrophyta</taxon>
        <taxon>Bacillariophyta</taxon>
        <taxon>Coscinodiscophyceae</taxon>
        <taxon>Corethrophycidae</taxon>
        <taxon>Corethrales</taxon>
        <taxon>Corethraceae</taxon>
        <taxon>Corethron</taxon>
    </lineage>
</organism>
<evidence type="ECO:0000313" key="3">
    <source>
        <dbReference type="EMBL" id="CAD8893238.1"/>
    </source>
</evidence>
<evidence type="ECO:0008006" key="4">
    <source>
        <dbReference type="Google" id="ProtNLM"/>
    </source>
</evidence>
<keyword evidence="2" id="KW-0732">Signal</keyword>
<evidence type="ECO:0000256" key="1">
    <source>
        <dbReference type="SAM" id="MobiDB-lite"/>
    </source>
</evidence>
<dbReference type="PANTHER" id="PTHR33835:SF2">
    <property type="entry name" value="LYSINE-TRNA LIGASE"/>
    <property type="match status" value="1"/>
</dbReference>
<dbReference type="Pfam" id="PF14234">
    <property type="entry name" value="DUF4336"/>
    <property type="match status" value="1"/>
</dbReference>
<protein>
    <recommendedName>
        <fullName evidence="4">Metallo-beta-lactamase domain-containing protein</fullName>
    </recommendedName>
</protein>
<evidence type="ECO:0000256" key="2">
    <source>
        <dbReference type="SAM" id="SignalP"/>
    </source>
</evidence>
<feature type="chain" id="PRO_5030858987" description="Metallo-beta-lactamase domain-containing protein" evidence="2">
    <location>
        <begin position="27"/>
        <end position="497"/>
    </location>
</feature>